<dbReference type="InterPro" id="IPR009081">
    <property type="entry name" value="PP-bd_ACP"/>
</dbReference>
<dbReference type="InterPro" id="IPR023213">
    <property type="entry name" value="CAT-like_dom_sf"/>
</dbReference>
<dbReference type="CDD" id="cd19531">
    <property type="entry name" value="LCL_NRPS-like"/>
    <property type="match status" value="1"/>
</dbReference>
<dbReference type="Proteomes" id="UP000199628">
    <property type="component" value="Unassembled WGS sequence"/>
</dbReference>
<dbReference type="Gene3D" id="3.30.559.30">
    <property type="entry name" value="Nonribosomal peptide synthetase, condensation domain"/>
    <property type="match status" value="1"/>
</dbReference>
<dbReference type="InterPro" id="IPR029058">
    <property type="entry name" value="AB_hydrolase_fold"/>
</dbReference>
<evidence type="ECO:0000259" key="1">
    <source>
        <dbReference type="PROSITE" id="PS50075"/>
    </source>
</evidence>
<dbReference type="GO" id="GO:0043041">
    <property type="term" value="P:amino acid activation for nonribosomal peptide biosynthetic process"/>
    <property type="evidence" value="ECO:0007669"/>
    <property type="project" value="TreeGrafter"/>
</dbReference>
<sequence length="838" mass="93389">MVDINALSSDDVVGTFPTSITQKRAWFMDQIHPGNRGLNIAVRWELRGPVSSDAVEAAFQKIVDRHEVFRTRFVERDGEPLQEVMRRVEFKLNRLDIRNLPEAARDEKLRQIAREHAEEPFDLSEAGLLRVAMVRIETQRAALLISVHNSVFDGYSIGVLGHELGSFLAAKEEGKPADLPELQLQYGDFAMWQADYEASGAFAEDEEYWRQTLEGMRYFELPPDRPRRAKEPESRSFAADLPADFETRLAETAKALETSVFALGTAAFGIALERISSRRDVSFAIQVAGRNEVDLEPLIGIFTNPIVLRFDVDPDASLSDHAKRTRDVVNGALAHQTLPFDRLVQVLNPPRDPLRIPLVSIMFNLQRAFLKERTYGSVELVSVQSHSPGTLYDLNVNIVGRNAGWRMVIDYNADLFDEVTIERLSKLVVEVFDGLMHRVETRIHEIDSGVPDVRAELVGELVPPEIRARPAAEPAERQSEVVSRLREIWSEVLALPAEKVTGNFFDLGGYSVLALRMLSKVGECFGVRPSLNAFLAEPTVEGLAALLEKAQPLAAPQKALESQPGAIWDLFELRKSSTGAPVLITVNQPFMYQALARQMTSDCAVASLNVPGMAQLNTLEQAGFDKAVDEALSPVLERYSGRPLMLCGLCVDGRVALRLAQRLKDKGQTVSCVAMIDTWAPGAIKAFSAFERGLDRWRIRLRRLRYYLGLRRQGEIGWGDVLRQNDFAAKLLSMFSRSPAKDETAILVDATVDRLVEQTKAYTFAHYDGEVALFVTRSQGMVPRDGVLGWSDLLLPDVAVFPVNGWHGDALMRSGFGRIIGVLDVKAARLNAVRTSDE</sequence>
<keyword evidence="3" id="KW-1185">Reference proteome</keyword>
<dbReference type="SUPFAM" id="SSF53474">
    <property type="entry name" value="alpha/beta-Hydrolases"/>
    <property type="match status" value="1"/>
</dbReference>
<gene>
    <name evidence="2" type="ORF">SAMN04488239_10174</name>
</gene>
<reference evidence="3" key="1">
    <citation type="submission" date="2016-10" db="EMBL/GenBank/DDBJ databases">
        <authorList>
            <person name="Varghese N."/>
            <person name="Submissions S."/>
        </authorList>
    </citation>
    <scope>NUCLEOTIDE SEQUENCE [LARGE SCALE GENOMIC DNA]</scope>
    <source>
        <strain evidence="3">CGMCC 1.9108</strain>
    </source>
</reference>
<organism evidence="2 3">
    <name type="scientific">Ruegeria marina</name>
    <dbReference type="NCBI Taxonomy" id="639004"/>
    <lineage>
        <taxon>Bacteria</taxon>
        <taxon>Pseudomonadati</taxon>
        <taxon>Pseudomonadota</taxon>
        <taxon>Alphaproteobacteria</taxon>
        <taxon>Rhodobacterales</taxon>
        <taxon>Roseobacteraceae</taxon>
        <taxon>Ruegeria</taxon>
    </lineage>
</organism>
<dbReference type="Pfam" id="PF00975">
    <property type="entry name" value="Thioesterase"/>
    <property type="match status" value="1"/>
</dbReference>
<evidence type="ECO:0000313" key="3">
    <source>
        <dbReference type="Proteomes" id="UP000199628"/>
    </source>
</evidence>
<dbReference type="InterPro" id="IPR001242">
    <property type="entry name" value="Condensation_dom"/>
</dbReference>
<dbReference type="Pfam" id="PF00550">
    <property type="entry name" value="PP-binding"/>
    <property type="match status" value="1"/>
</dbReference>
<dbReference type="AlphaFoldDB" id="A0A1G6IAZ3"/>
<dbReference type="OrthoDB" id="9778690at2"/>
<dbReference type="GO" id="GO:0005829">
    <property type="term" value="C:cytosol"/>
    <property type="evidence" value="ECO:0007669"/>
    <property type="project" value="TreeGrafter"/>
</dbReference>
<dbReference type="STRING" id="639004.SAMN04488239_10174"/>
<dbReference type="RefSeq" id="WP_093026735.1">
    <property type="nucleotide sequence ID" value="NZ_FMZV01000001.1"/>
</dbReference>
<dbReference type="PANTHER" id="PTHR45527">
    <property type="entry name" value="NONRIBOSOMAL PEPTIDE SYNTHETASE"/>
    <property type="match status" value="1"/>
</dbReference>
<dbReference type="Gene3D" id="1.10.1200.10">
    <property type="entry name" value="ACP-like"/>
    <property type="match status" value="1"/>
</dbReference>
<dbReference type="EMBL" id="FMZV01000001">
    <property type="protein sequence ID" value="SDC03664.1"/>
    <property type="molecule type" value="Genomic_DNA"/>
</dbReference>
<dbReference type="Pfam" id="PF00668">
    <property type="entry name" value="Condensation"/>
    <property type="match status" value="1"/>
</dbReference>
<evidence type="ECO:0000313" key="2">
    <source>
        <dbReference type="EMBL" id="SDC03664.1"/>
    </source>
</evidence>
<protein>
    <submittedName>
        <fullName evidence="2">Thioesterase domain-containing protein</fullName>
    </submittedName>
</protein>
<feature type="domain" description="Carrier" evidence="1">
    <location>
        <begin position="476"/>
        <end position="551"/>
    </location>
</feature>
<dbReference type="SUPFAM" id="SSF47336">
    <property type="entry name" value="ACP-like"/>
    <property type="match status" value="1"/>
</dbReference>
<dbReference type="Gene3D" id="3.30.559.10">
    <property type="entry name" value="Chloramphenicol acetyltransferase-like domain"/>
    <property type="match status" value="1"/>
</dbReference>
<dbReference type="GO" id="GO:0009366">
    <property type="term" value="C:enterobactin synthetase complex"/>
    <property type="evidence" value="ECO:0007669"/>
    <property type="project" value="TreeGrafter"/>
</dbReference>
<dbReference type="SUPFAM" id="SSF52777">
    <property type="entry name" value="CoA-dependent acyltransferases"/>
    <property type="match status" value="2"/>
</dbReference>
<dbReference type="GO" id="GO:0031177">
    <property type="term" value="F:phosphopantetheine binding"/>
    <property type="evidence" value="ECO:0007669"/>
    <property type="project" value="TreeGrafter"/>
</dbReference>
<dbReference type="GO" id="GO:0047527">
    <property type="term" value="F:2,3-dihydroxybenzoate-serine ligase activity"/>
    <property type="evidence" value="ECO:0007669"/>
    <property type="project" value="TreeGrafter"/>
</dbReference>
<dbReference type="GO" id="GO:0009239">
    <property type="term" value="P:enterobactin biosynthetic process"/>
    <property type="evidence" value="ECO:0007669"/>
    <property type="project" value="TreeGrafter"/>
</dbReference>
<dbReference type="PROSITE" id="PS50075">
    <property type="entry name" value="CARRIER"/>
    <property type="match status" value="1"/>
</dbReference>
<proteinExistence type="predicted"/>
<accession>A0A1G6IAZ3</accession>
<name>A0A1G6IAZ3_9RHOB</name>
<dbReference type="Gene3D" id="3.40.50.1820">
    <property type="entry name" value="alpha/beta hydrolase"/>
    <property type="match status" value="1"/>
</dbReference>
<dbReference type="InterPro" id="IPR036736">
    <property type="entry name" value="ACP-like_sf"/>
</dbReference>
<dbReference type="PANTHER" id="PTHR45527:SF1">
    <property type="entry name" value="FATTY ACID SYNTHASE"/>
    <property type="match status" value="1"/>
</dbReference>
<dbReference type="InterPro" id="IPR001031">
    <property type="entry name" value="Thioesterase"/>
</dbReference>